<sequence>MQINTMGGNHDGTHSVRASVFVKKGGTKVSKPEISKMNCRPPISISNCEKEPNPTNRSNALHADTKTRKSASLACSQAFFIHAVPPCKLDDIRMHLDIIRSLDIIGGISSELQSWNLLSNHSFGFLQPPRPPPLQVVALYTPLEAHGSNKYVVSVAVESGLRTRFSQDTWYVREKPEEYMNDIRLYATRTLAYASVEFAMITESAIAATDRDYEAQKQTKLHIGSTNLGKATDNDTLHVVAKRVKPPTIPMPSKADTPTPSHALQRPVSGMIFGLLIM</sequence>
<comment type="caution">
    <text evidence="1">The sequence shown here is derived from an EMBL/GenBank/DDBJ whole genome shotgun (WGS) entry which is preliminary data.</text>
</comment>
<reference evidence="1" key="1">
    <citation type="journal article" date="2020" name="Stud. Mycol.">
        <title>101 Dothideomycetes genomes: a test case for predicting lifestyles and emergence of pathogens.</title>
        <authorList>
            <person name="Haridas S."/>
            <person name="Albert R."/>
            <person name="Binder M."/>
            <person name="Bloem J."/>
            <person name="Labutti K."/>
            <person name="Salamov A."/>
            <person name="Andreopoulos B."/>
            <person name="Baker S."/>
            <person name="Barry K."/>
            <person name="Bills G."/>
            <person name="Bluhm B."/>
            <person name="Cannon C."/>
            <person name="Castanera R."/>
            <person name="Culley D."/>
            <person name="Daum C."/>
            <person name="Ezra D."/>
            <person name="Gonzalez J."/>
            <person name="Henrissat B."/>
            <person name="Kuo A."/>
            <person name="Liang C."/>
            <person name="Lipzen A."/>
            <person name="Lutzoni F."/>
            <person name="Magnuson J."/>
            <person name="Mondo S."/>
            <person name="Nolan M."/>
            <person name="Ohm R."/>
            <person name="Pangilinan J."/>
            <person name="Park H.-J."/>
            <person name="Ramirez L."/>
            <person name="Alfaro M."/>
            <person name="Sun H."/>
            <person name="Tritt A."/>
            <person name="Yoshinaga Y."/>
            <person name="Zwiers L.-H."/>
            <person name="Turgeon B."/>
            <person name="Goodwin S."/>
            <person name="Spatafora J."/>
            <person name="Crous P."/>
            <person name="Grigoriev I."/>
        </authorList>
    </citation>
    <scope>NUCLEOTIDE SEQUENCE</scope>
    <source>
        <strain evidence="1">ATCC 200398</strain>
    </source>
</reference>
<keyword evidence="2" id="KW-1185">Reference proteome</keyword>
<organism evidence="1 2">
    <name type="scientific">Lindgomyces ingoldianus</name>
    <dbReference type="NCBI Taxonomy" id="673940"/>
    <lineage>
        <taxon>Eukaryota</taxon>
        <taxon>Fungi</taxon>
        <taxon>Dikarya</taxon>
        <taxon>Ascomycota</taxon>
        <taxon>Pezizomycotina</taxon>
        <taxon>Dothideomycetes</taxon>
        <taxon>Pleosporomycetidae</taxon>
        <taxon>Pleosporales</taxon>
        <taxon>Lindgomycetaceae</taxon>
        <taxon>Lindgomyces</taxon>
    </lineage>
</organism>
<evidence type="ECO:0000313" key="1">
    <source>
        <dbReference type="EMBL" id="KAF2464083.1"/>
    </source>
</evidence>
<evidence type="ECO:0000313" key="2">
    <source>
        <dbReference type="Proteomes" id="UP000799755"/>
    </source>
</evidence>
<gene>
    <name evidence="1" type="ORF">BDR25DRAFT_362006</name>
</gene>
<protein>
    <submittedName>
        <fullName evidence="1">Uncharacterized protein</fullName>
    </submittedName>
</protein>
<name>A0ACB6QAV0_9PLEO</name>
<proteinExistence type="predicted"/>
<dbReference type="EMBL" id="MU003540">
    <property type="protein sequence ID" value="KAF2464083.1"/>
    <property type="molecule type" value="Genomic_DNA"/>
</dbReference>
<dbReference type="Proteomes" id="UP000799755">
    <property type="component" value="Unassembled WGS sequence"/>
</dbReference>
<accession>A0ACB6QAV0</accession>